<feature type="transmembrane region" description="Helical" evidence="6">
    <location>
        <begin position="217"/>
        <end position="235"/>
    </location>
</feature>
<dbReference type="OrthoDB" id="9812899at2"/>
<dbReference type="GO" id="GO:0016020">
    <property type="term" value="C:membrane"/>
    <property type="evidence" value="ECO:0007669"/>
    <property type="project" value="UniProtKB-SubCell"/>
</dbReference>
<comment type="similarity">
    <text evidence="2">Belongs to the drug/metabolite transporter (DMT) superfamily. 10 TMS drug/metabolite exporter (DME) (TC 2.A.7.3) family.</text>
</comment>
<dbReference type="STRING" id="28181.BEN30_01185"/>
<accession>A0A1E5Q424</accession>
<evidence type="ECO:0000256" key="2">
    <source>
        <dbReference type="ARBA" id="ARBA00009853"/>
    </source>
</evidence>
<dbReference type="PANTHER" id="PTHR22911">
    <property type="entry name" value="ACYL-MALONYL CONDENSING ENZYME-RELATED"/>
    <property type="match status" value="1"/>
</dbReference>
<evidence type="ECO:0000256" key="3">
    <source>
        <dbReference type="ARBA" id="ARBA00022692"/>
    </source>
</evidence>
<dbReference type="Pfam" id="PF00892">
    <property type="entry name" value="EamA"/>
    <property type="match status" value="2"/>
</dbReference>
<evidence type="ECO:0000313" key="9">
    <source>
        <dbReference type="Proteomes" id="UP000095347"/>
    </source>
</evidence>
<feature type="transmembrane region" description="Helical" evidence="6">
    <location>
        <begin position="247"/>
        <end position="266"/>
    </location>
</feature>
<feature type="domain" description="EamA" evidence="7">
    <location>
        <begin position="161"/>
        <end position="284"/>
    </location>
</feature>
<dbReference type="PROSITE" id="PS51257">
    <property type="entry name" value="PROKAR_LIPOPROTEIN"/>
    <property type="match status" value="1"/>
</dbReference>
<dbReference type="Proteomes" id="UP000095347">
    <property type="component" value="Unassembled WGS sequence"/>
</dbReference>
<gene>
    <name evidence="8" type="ORF">BEN30_01185</name>
</gene>
<keyword evidence="3 6" id="KW-0812">Transmembrane</keyword>
<dbReference type="RefSeq" id="WP_069959397.1">
    <property type="nucleotide sequence ID" value="NZ_MCGG01000078.1"/>
</dbReference>
<feature type="transmembrane region" description="Helical" evidence="6">
    <location>
        <begin position="189"/>
        <end position="211"/>
    </location>
</feature>
<dbReference type="InterPro" id="IPR000620">
    <property type="entry name" value="EamA_dom"/>
</dbReference>
<evidence type="ECO:0000259" key="7">
    <source>
        <dbReference type="Pfam" id="PF00892"/>
    </source>
</evidence>
<comment type="subcellular location">
    <subcellularLocation>
        <location evidence="1">Membrane</location>
        <topology evidence="1">Multi-pass membrane protein</topology>
    </subcellularLocation>
</comment>
<evidence type="ECO:0000256" key="1">
    <source>
        <dbReference type="ARBA" id="ARBA00004141"/>
    </source>
</evidence>
<dbReference type="AlphaFoldDB" id="A0A1E5Q424"/>
<organism evidence="8 9">
    <name type="scientific">Magnetovibrio blakemorei</name>
    <dbReference type="NCBI Taxonomy" id="28181"/>
    <lineage>
        <taxon>Bacteria</taxon>
        <taxon>Pseudomonadati</taxon>
        <taxon>Pseudomonadota</taxon>
        <taxon>Alphaproteobacteria</taxon>
        <taxon>Rhodospirillales</taxon>
        <taxon>Magnetovibrionaceae</taxon>
        <taxon>Magnetovibrio</taxon>
    </lineage>
</organism>
<dbReference type="PANTHER" id="PTHR22911:SF6">
    <property type="entry name" value="SOLUTE CARRIER FAMILY 35 MEMBER G1"/>
    <property type="match status" value="1"/>
</dbReference>
<feature type="transmembrane region" description="Helical" evidence="6">
    <location>
        <begin position="272"/>
        <end position="289"/>
    </location>
</feature>
<feature type="transmembrane region" description="Helical" evidence="6">
    <location>
        <begin position="85"/>
        <end position="104"/>
    </location>
</feature>
<keyword evidence="9" id="KW-1185">Reference proteome</keyword>
<feature type="transmembrane region" description="Helical" evidence="6">
    <location>
        <begin position="12"/>
        <end position="35"/>
    </location>
</feature>
<feature type="transmembrane region" description="Helical" evidence="6">
    <location>
        <begin position="135"/>
        <end position="153"/>
    </location>
</feature>
<feature type="transmembrane region" description="Helical" evidence="6">
    <location>
        <begin position="159"/>
        <end position="177"/>
    </location>
</feature>
<comment type="caution">
    <text evidence="8">The sequence shown here is derived from an EMBL/GenBank/DDBJ whole genome shotgun (WGS) entry which is preliminary data.</text>
</comment>
<proteinExistence type="inferred from homology"/>
<evidence type="ECO:0000256" key="4">
    <source>
        <dbReference type="ARBA" id="ARBA00022989"/>
    </source>
</evidence>
<feature type="transmembrane region" description="Helical" evidence="6">
    <location>
        <begin position="110"/>
        <end position="126"/>
    </location>
</feature>
<sequence length="320" mass="34590">MSPKAFQARVQALPAPAIGALWMSVAACFLGTLSLMVREISGELHPFEIAFFRNFGQLAFMLPWLAFMGAKVIKTRRSWAHVRRSLFGICAMLTWFSVVTMMPIAEATAISFSAPLFTTIGAAVFLREEVGYRRWLATVFGFMGVLLIVRPGFHVVGTPQLLALAAAVFIAGSMLSNKSLAKSETPNAMVVWMGVYMSLFSLPPALMVWTWPSTGHLWIWLVALGAVATLAHLALNRAFRAADASFVAPFGYLQIPVVAGLGFVAYSEAPDLWTWLGTAAIIASGIYTARREAKRSKAVAAPPVPGVTNVAIEGIGKPRV</sequence>
<dbReference type="SUPFAM" id="SSF103481">
    <property type="entry name" value="Multidrug resistance efflux transporter EmrE"/>
    <property type="match status" value="2"/>
</dbReference>
<protein>
    <recommendedName>
        <fullName evidence="7">EamA domain-containing protein</fullName>
    </recommendedName>
</protein>
<feature type="domain" description="EamA" evidence="7">
    <location>
        <begin position="18"/>
        <end position="149"/>
    </location>
</feature>
<evidence type="ECO:0000313" key="8">
    <source>
        <dbReference type="EMBL" id="OEJ64050.1"/>
    </source>
</evidence>
<name>A0A1E5Q424_9PROT</name>
<keyword evidence="5 6" id="KW-0472">Membrane</keyword>
<reference evidence="9" key="1">
    <citation type="submission" date="2016-07" db="EMBL/GenBank/DDBJ databases">
        <authorList>
            <person name="Florea S."/>
            <person name="Webb J.S."/>
            <person name="Jaromczyk J."/>
            <person name="Schardl C.L."/>
        </authorList>
    </citation>
    <scope>NUCLEOTIDE SEQUENCE [LARGE SCALE GENOMIC DNA]</scope>
    <source>
        <strain evidence="9">MV-1</strain>
    </source>
</reference>
<keyword evidence="4 6" id="KW-1133">Transmembrane helix</keyword>
<dbReference type="EMBL" id="MCGG01000078">
    <property type="protein sequence ID" value="OEJ64050.1"/>
    <property type="molecule type" value="Genomic_DNA"/>
</dbReference>
<feature type="transmembrane region" description="Helical" evidence="6">
    <location>
        <begin position="55"/>
        <end position="73"/>
    </location>
</feature>
<dbReference type="InterPro" id="IPR037185">
    <property type="entry name" value="EmrE-like"/>
</dbReference>
<evidence type="ECO:0000256" key="5">
    <source>
        <dbReference type="ARBA" id="ARBA00023136"/>
    </source>
</evidence>
<evidence type="ECO:0000256" key="6">
    <source>
        <dbReference type="SAM" id="Phobius"/>
    </source>
</evidence>